<sequence>MTRAIGRAGDDIGVLAQQLTSRFVGLLRSETDMRKLIGWLGWEWTGEPGGPAGAVTGLPGGDAVLVPVGATEREWATLEEYLELVVPLSRPAPESRAQAQEFRRAADAVRQVLGDATYAGSHGSTGAYGRREARPLWGSPFLRWREGRVTLDLGRLRGTRG</sequence>
<name>A0ABV1UXX7_9ACTN</name>
<keyword evidence="2" id="KW-1185">Reference proteome</keyword>
<accession>A0ABV1UXX7</accession>
<evidence type="ECO:0000313" key="2">
    <source>
        <dbReference type="Proteomes" id="UP001445472"/>
    </source>
</evidence>
<reference evidence="1 2" key="1">
    <citation type="submission" date="2024-06" db="EMBL/GenBank/DDBJ databases">
        <title>The Natural Products Discovery Center: Release of the First 8490 Sequenced Strains for Exploring Actinobacteria Biosynthetic Diversity.</title>
        <authorList>
            <person name="Kalkreuter E."/>
            <person name="Kautsar S.A."/>
            <person name="Yang D."/>
            <person name="Bader C.D."/>
            <person name="Teijaro C.N."/>
            <person name="Fluegel L."/>
            <person name="Davis C.M."/>
            <person name="Simpson J.R."/>
            <person name="Lauterbach L."/>
            <person name="Steele A.D."/>
            <person name="Gui C."/>
            <person name="Meng S."/>
            <person name="Li G."/>
            <person name="Viehrig K."/>
            <person name="Ye F."/>
            <person name="Su P."/>
            <person name="Kiefer A.F."/>
            <person name="Nichols A."/>
            <person name="Cepeda A.J."/>
            <person name="Yan W."/>
            <person name="Fan B."/>
            <person name="Jiang Y."/>
            <person name="Adhikari A."/>
            <person name="Zheng C.-J."/>
            <person name="Schuster L."/>
            <person name="Cowan T.M."/>
            <person name="Smanski M.J."/>
            <person name="Chevrette M.G."/>
            <person name="De Carvalho L.P.S."/>
            <person name="Shen B."/>
        </authorList>
    </citation>
    <scope>NUCLEOTIDE SEQUENCE [LARGE SCALE GENOMIC DNA]</scope>
    <source>
        <strain evidence="1 2">NPDC000837</strain>
    </source>
</reference>
<dbReference type="EMBL" id="JBEPBX010000018">
    <property type="protein sequence ID" value="MER6615651.1"/>
    <property type="molecule type" value="Genomic_DNA"/>
</dbReference>
<dbReference type="Proteomes" id="UP001445472">
    <property type="component" value="Unassembled WGS sequence"/>
</dbReference>
<organism evidence="1 2">
    <name type="scientific">Streptomyces xantholiticus</name>
    <dbReference type="NCBI Taxonomy" id="68285"/>
    <lineage>
        <taxon>Bacteria</taxon>
        <taxon>Bacillati</taxon>
        <taxon>Actinomycetota</taxon>
        <taxon>Actinomycetes</taxon>
        <taxon>Kitasatosporales</taxon>
        <taxon>Streptomycetaceae</taxon>
        <taxon>Streptomyces</taxon>
    </lineage>
</organism>
<gene>
    <name evidence="1" type="ORF">ABT276_20260</name>
</gene>
<proteinExistence type="predicted"/>
<evidence type="ECO:0000313" key="1">
    <source>
        <dbReference type="EMBL" id="MER6615651.1"/>
    </source>
</evidence>
<dbReference type="RefSeq" id="WP_351977180.1">
    <property type="nucleotide sequence ID" value="NZ_JBEPBX010000018.1"/>
</dbReference>
<protein>
    <submittedName>
        <fullName evidence="1">Uncharacterized protein</fullName>
    </submittedName>
</protein>
<comment type="caution">
    <text evidence="1">The sequence shown here is derived from an EMBL/GenBank/DDBJ whole genome shotgun (WGS) entry which is preliminary data.</text>
</comment>